<dbReference type="KEGG" id="tco:Theco_2801"/>
<dbReference type="GO" id="GO:0016740">
    <property type="term" value="F:transferase activity"/>
    <property type="evidence" value="ECO:0007669"/>
    <property type="project" value="UniProtKB-KW"/>
</dbReference>
<accession>L0EF45</accession>
<reference evidence="2" key="1">
    <citation type="submission" date="2012-01" db="EMBL/GenBank/DDBJ databases">
        <title>Complete sequence of chromosome of Thermobacillus composti KWC4.</title>
        <authorList>
            <person name="Lucas S."/>
            <person name="Han J."/>
            <person name="Lapidus A."/>
            <person name="Cheng J.-F."/>
            <person name="Goodwin L."/>
            <person name="Pitluck S."/>
            <person name="Peters L."/>
            <person name="Ovchinnikova G."/>
            <person name="Teshima H."/>
            <person name="Detter J.C."/>
            <person name="Han C."/>
            <person name="Tapia R."/>
            <person name="Land M."/>
            <person name="Hauser L."/>
            <person name="Kyrpides N."/>
            <person name="Ivanova N."/>
            <person name="Pagani I."/>
            <person name="Anderson I."/>
            <person name="Woyke T."/>
        </authorList>
    </citation>
    <scope>NUCLEOTIDE SEQUENCE [LARGE SCALE GENOMIC DNA]</scope>
    <source>
        <strain evidence="2">DSM 18247 / JCM 13945 / KWC4</strain>
    </source>
</reference>
<gene>
    <name evidence="1" type="ordered locus">Theco_2801</name>
</gene>
<evidence type="ECO:0000313" key="2">
    <source>
        <dbReference type="Proteomes" id="UP000010795"/>
    </source>
</evidence>
<organism evidence="1 2">
    <name type="scientific">Thermobacillus composti (strain DSM 18247 / JCM 13945 / KWC4)</name>
    <dbReference type="NCBI Taxonomy" id="717605"/>
    <lineage>
        <taxon>Bacteria</taxon>
        <taxon>Bacillati</taxon>
        <taxon>Bacillota</taxon>
        <taxon>Bacilli</taxon>
        <taxon>Bacillales</taxon>
        <taxon>Paenibacillaceae</taxon>
        <taxon>Thermobacillus</taxon>
    </lineage>
</organism>
<name>L0EF45_THECK</name>
<protein>
    <submittedName>
        <fullName evidence="1">Nucleotidyltransferase substrate binding protein, HI0074 family</fullName>
    </submittedName>
</protein>
<dbReference type="Proteomes" id="UP000010795">
    <property type="component" value="Chromosome"/>
</dbReference>
<keyword evidence="1" id="KW-0808">Transferase</keyword>
<dbReference type="AlphaFoldDB" id="L0EF45"/>
<dbReference type="SUPFAM" id="SSF81593">
    <property type="entry name" value="Nucleotidyltransferase substrate binding subunit/domain"/>
    <property type="match status" value="1"/>
</dbReference>
<dbReference type="Gene3D" id="1.20.120.330">
    <property type="entry name" value="Nucleotidyltransferases domain 2"/>
    <property type="match status" value="1"/>
</dbReference>
<dbReference type="EMBL" id="CP003255">
    <property type="protein sequence ID" value="AGA58888.1"/>
    <property type="molecule type" value="Genomic_DNA"/>
</dbReference>
<keyword evidence="2" id="KW-1185">Reference proteome</keyword>
<evidence type="ECO:0000313" key="1">
    <source>
        <dbReference type="EMBL" id="AGA58888.1"/>
    </source>
</evidence>
<sequence>MGRSAMSADIRWKQRYENFDKALDKLVQALTAEHLSELERAGAIQYYQFTFELAWKTLKDYMEERGIDAKFPRDVIKEAFRYGLIEDGELWLDMLQKRNVMAHTYDESMAELAFGLIRDRFTAALKQVHGRLGMDR</sequence>
<dbReference type="eggNOG" id="COG1669">
    <property type="taxonomic scope" value="Bacteria"/>
</dbReference>
<dbReference type="HOGENOM" id="CLU_118479_1_0_9"/>
<dbReference type="STRING" id="717605.Theco_2801"/>
<dbReference type="InterPro" id="IPR010235">
    <property type="entry name" value="HepT"/>
</dbReference>
<dbReference type="NCBIfam" id="TIGR01987">
    <property type="entry name" value="HI0074"/>
    <property type="match status" value="1"/>
</dbReference>
<proteinExistence type="predicted"/>
<dbReference type="Pfam" id="PF08780">
    <property type="entry name" value="NTase_sub_bind"/>
    <property type="match status" value="1"/>
</dbReference>